<sequence length="67" mass="7570">MQAPDIPAYESRRLNALHQLDILDTPAAEGFDRLTELARDIFDVPIALISLVDENRQWFKSHPGLAP</sequence>
<dbReference type="Proteomes" id="UP001500133">
    <property type="component" value="Unassembled WGS sequence"/>
</dbReference>
<reference evidence="2" key="1">
    <citation type="journal article" date="2019" name="Int. J. Syst. Evol. Microbiol.">
        <title>The Global Catalogue of Microorganisms (GCM) 10K type strain sequencing project: providing services to taxonomists for standard genome sequencing and annotation.</title>
        <authorList>
            <consortium name="The Broad Institute Genomics Platform"/>
            <consortium name="The Broad Institute Genome Sequencing Center for Infectious Disease"/>
            <person name="Wu L."/>
            <person name="Ma J."/>
        </authorList>
    </citation>
    <scope>NUCLEOTIDE SEQUENCE [LARGE SCALE GENOMIC DNA]</scope>
    <source>
        <strain evidence="2">JCM 16914</strain>
    </source>
</reference>
<protein>
    <recommendedName>
        <fullName evidence="3">Histidine kinase</fullName>
    </recommendedName>
</protein>
<accession>A0ABP7M293</accession>
<comment type="caution">
    <text evidence="1">The sequence shown here is derived from an EMBL/GenBank/DDBJ whole genome shotgun (WGS) entry which is preliminary data.</text>
</comment>
<organism evidence="1 2">
    <name type="scientific">Halomonas cibimaris</name>
    <dbReference type="NCBI Taxonomy" id="657012"/>
    <lineage>
        <taxon>Bacteria</taxon>
        <taxon>Pseudomonadati</taxon>
        <taxon>Pseudomonadota</taxon>
        <taxon>Gammaproteobacteria</taxon>
        <taxon>Oceanospirillales</taxon>
        <taxon>Halomonadaceae</taxon>
        <taxon>Halomonas</taxon>
    </lineage>
</organism>
<dbReference type="EMBL" id="BAAAZT010000077">
    <property type="protein sequence ID" value="GAA3910529.1"/>
    <property type="molecule type" value="Genomic_DNA"/>
</dbReference>
<gene>
    <name evidence="1" type="ORF">GCM10022228_21880</name>
</gene>
<dbReference type="RefSeq" id="WP_344704979.1">
    <property type="nucleotide sequence ID" value="NZ_BAAAZT010000077.1"/>
</dbReference>
<dbReference type="PANTHER" id="PTHR43102:SF2">
    <property type="entry name" value="GAF DOMAIN-CONTAINING PROTEIN"/>
    <property type="match status" value="1"/>
</dbReference>
<proteinExistence type="predicted"/>
<evidence type="ECO:0000313" key="1">
    <source>
        <dbReference type="EMBL" id="GAA3910529.1"/>
    </source>
</evidence>
<keyword evidence="2" id="KW-1185">Reference proteome</keyword>
<evidence type="ECO:0008006" key="3">
    <source>
        <dbReference type="Google" id="ProtNLM"/>
    </source>
</evidence>
<dbReference type="PANTHER" id="PTHR43102">
    <property type="entry name" value="SLR1143 PROTEIN"/>
    <property type="match status" value="1"/>
</dbReference>
<evidence type="ECO:0000313" key="2">
    <source>
        <dbReference type="Proteomes" id="UP001500133"/>
    </source>
</evidence>
<name>A0ABP7M293_9GAMM</name>